<protein>
    <submittedName>
        <fullName evidence="1">Uncharacterized protein</fullName>
    </submittedName>
</protein>
<reference evidence="1" key="1">
    <citation type="submission" date="2014-09" db="EMBL/GenBank/DDBJ databases">
        <authorList>
            <person name="Magalhaes I.L.F."/>
            <person name="Oliveira U."/>
            <person name="Santos F.R."/>
            <person name="Vidigal T.H.D.A."/>
            <person name="Brescovit A.D."/>
            <person name="Santos A.J."/>
        </authorList>
    </citation>
    <scope>NUCLEOTIDE SEQUENCE</scope>
    <source>
        <tissue evidence="1">Shoot tissue taken approximately 20 cm above the soil surface</tissue>
    </source>
</reference>
<dbReference type="AlphaFoldDB" id="A0A0A9CNR6"/>
<name>A0A0A9CNR6_ARUDO</name>
<organism evidence="1">
    <name type="scientific">Arundo donax</name>
    <name type="common">Giant reed</name>
    <name type="synonym">Donax arundinaceus</name>
    <dbReference type="NCBI Taxonomy" id="35708"/>
    <lineage>
        <taxon>Eukaryota</taxon>
        <taxon>Viridiplantae</taxon>
        <taxon>Streptophyta</taxon>
        <taxon>Embryophyta</taxon>
        <taxon>Tracheophyta</taxon>
        <taxon>Spermatophyta</taxon>
        <taxon>Magnoliopsida</taxon>
        <taxon>Liliopsida</taxon>
        <taxon>Poales</taxon>
        <taxon>Poaceae</taxon>
        <taxon>PACMAD clade</taxon>
        <taxon>Arundinoideae</taxon>
        <taxon>Arundineae</taxon>
        <taxon>Arundo</taxon>
    </lineage>
</organism>
<accession>A0A0A9CNR6</accession>
<sequence length="34" mass="3767">MVQCSDLAPEDVPLAIDSTLNDLQLDFLDLYLVS</sequence>
<evidence type="ECO:0000313" key="1">
    <source>
        <dbReference type="EMBL" id="JAD73112.1"/>
    </source>
</evidence>
<proteinExistence type="predicted"/>
<dbReference type="EMBL" id="GBRH01224783">
    <property type="protein sequence ID" value="JAD73112.1"/>
    <property type="molecule type" value="Transcribed_RNA"/>
</dbReference>
<reference evidence="1" key="2">
    <citation type="journal article" date="2015" name="Data Brief">
        <title>Shoot transcriptome of the giant reed, Arundo donax.</title>
        <authorList>
            <person name="Barrero R.A."/>
            <person name="Guerrero F.D."/>
            <person name="Moolhuijzen P."/>
            <person name="Goolsby J.A."/>
            <person name="Tidwell J."/>
            <person name="Bellgard S.E."/>
            <person name="Bellgard M.I."/>
        </authorList>
    </citation>
    <scope>NUCLEOTIDE SEQUENCE</scope>
    <source>
        <tissue evidence="1">Shoot tissue taken approximately 20 cm above the soil surface</tissue>
    </source>
</reference>